<dbReference type="SUPFAM" id="SSF161098">
    <property type="entry name" value="MetI-like"/>
    <property type="match status" value="1"/>
</dbReference>
<evidence type="ECO:0000256" key="2">
    <source>
        <dbReference type="ARBA" id="ARBA00022448"/>
    </source>
</evidence>
<dbReference type="RefSeq" id="WP_307422266.1">
    <property type="nucleotide sequence ID" value="NZ_JAUSVK010000001.1"/>
</dbReference>
<dbReference type="PANTHER" id="PTHR43357">
    <property type="entry name" value="INNER MEMBRANE ABC TRANSPORTER PERMEASE PROTEIN YDCV"/>
    <property type="match status" value="1"/>
</dbReference>
<keyword evidence="7 8" id="KW-0472">Membrane</keyword>
<proteinExistence type="predicted"/>
<reference evidence="10 11" key="1">
    <citation type="submission" date="2023-07" db="EMBL/GenBank/DDBJ databases">
        <title>Genomic Encyclopedia of Type Strains, Phase IV (KMG-IV): sequencing the most valuable type-strain genomes for metagenomic binning, comparative biology and taxonomic classification.</title>
        <authorList>
            <person name="Goeker M."/>
        </authorList>
    </citation>
    <scope>NUCLEOTIDE SEQUENCE [LARGE SCALE GENOMIC DNA]</scope>
    <source>
        <strain evidence="10 11">DSM 5896</strain>
    </source>
</reference>
<evidence type="ECO:0000313" key="10">
    <source>
        <dbReference type="EMBL" id="MDQ0390822.1"/>
    </source>
</evidence>
<feature type="domain" description="ABC transmembrane type-1" evidence="9">
    <location>
        <begin position="66"/>
        <end position="257"/>
    </location>
</feature>
<comment type="caution">
    <text evidence="10">The sequence shown here is derived from an EMBL/GenBank/DDBJ whole genome shotgun (WGS) entry which is preliminary data.</text>
</comment>
<evidence type="ECO:0000313" key="11">
    <source>
        <dbReference type="Proteomes" id="UP001237448"/>
    </source>
</evidence>
<evidence type="ECO:0000256" key="6">
    <source>
        <dbReference type="ARBA" id="ARBA00022989"/>
    </source>
</evidence>
<accession>A0ABU0F877</accession>
<feature type="transmembrane region" description="Helical" evidence="8">
    <location>
        <begin position="137"/>
        <end position="154"/>
    </location>
</feature>
<evidence type="ECO:0000256" key="1">
    <source>
        <dbReference type="ARBA" id="ARBA00004429"/>
    </source>
</evidence>
<feature type="transmembrane region" description="Helical" evidence="8">
    <location>
        <begin position="70"/>
        <end position="92"/>
    </location>
</feature>
<dbReference type="CDD" id="cd06261">
    <property type="entry name" value="TM_PBP2"/>
    <property type="match status" value="1"/>
</dbReference>
<evidence type="ECO:0000256" key="7">
    <source>
        <dbReference type="ARBA" id="ARBA00023136"/>
    </source>
</evidence>
<dbReference type="InterPro" id="IPR000515">
    <property type="entry name" value="MetI-like"/>
</dbReference>
<dbReference type="InterPro" id="IPR035906">
    <property type="entry name" value="MetI-like_sf"/>
</dbReference>
<feature type="transmembrane region" description="Helical" evidence="8">
    <location>
        <begin position="198"/>
        <end position="220"/>
    </location>
</feature>
<keyword evidence="2" id="KW-0813">Transport</keyword>
<keyword evidence="4" id="KW-0997">Cell inner membrane</keyword>
<sequence>MKSSSVLSWVILALAAIYFFVPLFATLEFAMRQLPDSGFTFMFLGRKHSFDAFVTSIVSPDFQLAFLRSALLAIASIVGGILLVVPTVYLIRLKLPQWRSPVEFVTLLPLVIPAIIIVFGYTRLWIVPSWSPFKTGLATDVLLAVGYVTLALPYMYRSVDTGMRAIDIKTLTEAAQSLGASGFTILFRVILPNVRSAVLGGAFVTFAIVIGEYTFASLLGREVFGTYLQRIGANEAYEPSALALIAFAITWACMGLIQFVGRAPGARPAR</sequence>
<feature type="transmembrane region" description="Helical" evidence="8">
    <location>
        <begin position="240"/>
        <end position="260"/>
    </location>
</feature>
<protein>
    <submittedName>
        <fullName evidence="10">Spermidine/putrescine transport system permease protein</fullName>
    </submittedName>
</protein>
<evidence type="ECO:0000256" key="8">
    <source>
        <dbReference type="SAM" id="Phobius"/>
    </source>
</evidence>
<keyword evidence="5 8" id="KW-0812">Transmembrane</keyword>
<dbReference type="PANTHER" id="PTHR43357:SF4">
    <property type="entry name" value="INNER MEMBRANE ABC TRANSPORTER PERMEASE PROTEIN YDCV"/>
    <property type="match status" value="1"/>
</dbReference>
<gene>
    <name evidence="10" type="ORF">J3R73_000614</name>
</gene>
<name>A0ABU0F877_9HYPH</name>
<evidence type="ECO:0000256" key="4">
    <source>
        <dbReference type="ARBA" id="ARBA00022519"/>
    </source>
</evidence>
<dbReference type="EMBL" id="JAUSVK010000001">
    <property type="protein sequence ID" value="MDQ0390822.1"/>
    <property type="molecule type" value="Genomic_DNA"/>
</dbReference>
<evidence type="ECO:0000256" key="3">
    <source>
        <dbReference type="ARBA" id="ARBA00022475"/>
    </source>
</evidence>
<feature type="transmembrane region" description="Helical" evidence="8">
    <location>
        <begin position="6"/>
        <end position="27"/>
    </location>
</feature>
<organism evidence="10 11">
    <name type="scientific">Labrys monachus</name>
    <dbReference type="NCBI Taxonomy" id="217067"/>
    <lineage>
        <taxon>Bacteria</taxon>
        <taxon>Pseudomonadati</taxon>
        <taxon>Pseudomonadota</taxon>
        <taxon>Alphaproteobacteria</taxon>
        <taxon>Hyphomicrobiales</taxon>
        <taxon>Xanthobacteraceae</taxon>
        <taxon>Labrys</taxon>
    </lineage>
</organism>
<comment type="subcellular location">
    <subcellularLocation>
        <location evidence="1">Cell inner membrane</location>
        <topology evidence="1">Multi-pass membrane protein</topology>
    </subcellularLocation>
</comment>
<keyword evidence="3" id="KW-1003">Cell membrane</keyword>
<keyword evidence="11" id="KW-1185">Reference proteome</keyword>
<dbReference type="Proteomes" id="UP001237448">
    <property type="component" value="Unassembled WGS sequence"/>
</dbReference>
<dbReference type="Gene3D" id="1.10.3720.10">
    <property type="entry name" value="MetI-like"/>
    <property type="match status" value="1"/>
</dbReference>
<keyword evidence="6 8" id="KW-1133">Transmembrane helix</keyword>
<feature type="transmembrane region" description="Helical" evidence="8">
    <location>
        <begin position="104"/>
        <end position="125"/>
    </location>
</feature>
<evidence type="ECO:0000259" key="9">
    <source>
        <dbReference type="PROSITE" id="PS50928"/>
    </source>
</evidence>
<dbReference type="PROSITE" id="PS50928">
    <property type="entry name" value="ABC_TM1"/>
    <property type="match status" value="1"/>
</dbReference>
<evidence type="ECO:0000256" key="5">
    <source>
        <dbReference type="ARBA" id="ARBA00022692"/>
    </source>
</evidence>